<dbReference type="EMBL" id="KZ857410">
    <property type="protein sequence ID" value="RDX48570.1"/>
    <property type="molecule type" value="Genomic_DNA"/>
</dbReference>
<name>A0A371D7T2_9APHY</name>
<evidence type="ECO:0000313" key="2">
    <source>
        <dbReference type="Proteomes" id="UP000256964"/>
    </source>
</evidence>
<protein>
    <submittedName>
        <fullName evidence="1">Uncharacterized protein</fullName>
    </submittedName>
</protein>
<organism evidence="1 2">
    <name type="scientific">Lentinus brumalis</name>
    <dbReference type="NCBI Taxonomy" id="2498619"/>
    <lineage>
        <taxon>Eukaryota</taxon>
        <taxon>Fungi</taxon>
        <taxon>Dikarya</taxon>
        <taxon>Basidiomycota</taxon>
        <taxon>Agaricomycotina</taxon>
        <taxon>Agaricomycetes</taxon>
        <taxon>Polyporales</taxon>
        <taxon>Polyporaceae</taxon>
        <taxon>Lentinus</taxon>
    </lineage>
</organism>
<proteinExistence type="predicted"/>
<sequence>MAPQSRWHYLLETHQPRDALDPENVGPQHNGELPMYYGWAFTQEDLMKYVKHHEVEMPLMRCLSAKLGKSSVNYADLSESDAKDEELLGYLQGVAAIAVKQDLENETGVLLQVVRPLSEKYVAVVAMYNHIEANERRKWIEVHHGLDDTVEAIHQSIRETGVKSWPLWWYDWKVLDWDHAA</sequence>
<dbReference type="AlphaFoldDB" id="A0A371D7T2"/>
<gene>
    <name evidence="1" type="ORF">OH76DRAFT_1404477</name>
</gene>
<dbReference type="OrthoDB" id="2757498at2759"/>
<evidence type="ECO:0000313" key="1">
    <source>
        <dbReference type="EMBL" id="RDX48570.1"/>
    </source>
</evidence>
<keyword evidence="2" id="KW-1185">Reference proteome</keyword>
<accession>A0A371D7T2</accession>
<reference evidence="1 2" key="1">
    <citation type="journal article" date="2018" name="Biotechnol. Biofuels">
        <title>Integrative visual omics of the white-rot fungus Polyporus brumalis exposes the biotechnological potential of its oxidative enzymes for delignifying raw plant biomass.</title>
        <authorList>
            <person name="Miyauchi S."/>
            <person name="Rancon A."/>
            <person name="Drula E."/>
            <person name="Hage H."/>
            <person name="Chaduli D."/>
            <person name="Favel A."/>
            <person name="Grisel S."/>
            <person name="Henrissat B."/>
            <person name="Herpoel-Gimbert I."/>
            <person name="Ruiz-Duenas F.J."/>
            <person name="Chevret D."/>
            <person name="Hainaut M."/>
            <person name="Lin J."/>
            <person name="Wang M."/>
            <person name="Pangilinan J."/>
            <person name="Lipzen A."/>
            <person name="Lesage-Meessen L."/>
            <person name="Navarro D."/>
            <person name="Riley R."/>
            <person name="Grigoriev I.V."/>
            <person name="Zhou S."/>
            <person name="Raouche S."/>
            <person name="Rosso M.N."/>
        </authorList>
    </citation>
    <scope>NUCLEOTIDE SEQUENCE [LARGE SCALE GENOMIC DNA]</scope>
    <source>
        <strain evidence="1 2">BRFM 1820</strain>
    </source>
</reference>
<dbReference type="Proteomes" id="UP000256964">
    <property type="component" value="Unassembled WGS sequence"/>
</dbReference>